<evidence type="ECO:0008006" key="5">
    <source>
        <dbReference type="Google" id="ProtNLM"/>
    </source>
</evidence>
<dbReference type="Gene3D" id="1.10.10.10">
    <property type="entry name" value="Winged helix-like DNA-binding domain superfamily/Winged helix DNA-binding domain"/>
    <property type="match status" value="1"/>
</dbReference>
<evidence type="ECO:0000259" key="1">
    <source>
        <dbReference type="Pfam" id="PF03551"/>
    </source>
</evidence>
<accession>A0A4V0WP29</accession>
<dbReference type="PANTHER" id="PTHR43252:SF6">
    <property type="entry name" value="NEGATIVE TRANSCRIPTION REGULATOR PADR"/>
    <property type="match status" value="1"/>
</dbReference>
<evidence type="ECO:0000259" key="2">
    <source>
        <dbReference type="Pfam" id="PF10400"/>
    </source>
</evidence>
<dbReference type="EMBL" id="BJCC01000002">
    <property type="protein sequence ID" value="GCF92419.1"/>
    <property type="molecule type" value="Genomic_DNA"/>
</dbReference>
<feature type="domain" description="Transcription regulator PadR C-terminal" evidence="2">
    <location>
        <begin position="96"/>
        <end position="176"/>
    </location>
</feature>
<comment type="caution">
    <text evidence="3">The sequence shown here is derived from an EMBL/GenBank/DDBJ whole genome shotgun (WGS) entry which is preliminary data.</text>
</comment>
<keyword evidence="4" id="KW-1185">Reference proteome</keyword>
<dbReference type="AlphaFoldDB" id="A0A4V0WP29"/>
<dbReference type="InterPro" id="IPR036390">
    <property type="entry name" value="WH_DNA-bd_sf"/>
</dbReference>
<dbReference type="Pfam" id="PF10400">
    <property type="entry name" value="Vir_act_alpha_C"/>
    <property type="match status" value="1"/>
</dbReference>
<dbReference type="Proteomes" id="UP000290567">
    <property type="component" value="Unassembled WGS sequence"/>
</dbReference>
<dbReference type="SUPFAM" id="SSF46785">
    <property type="entry name" value="Winged helix' DNA-binding domain"/>
    <property type="match status" value="1"/>
</dbReference>
<evidence type="ECO:0000313" key="4">
    <source>
        <dbReference type="Proteomes" id="UP000290567"/>
    </source>
</evidence>
<proteinExistence type="predicted"/>
<dbReference type="PANTHER" id="PTHR43252">
    <property type="entry name" value="TRANSCRIPTIONAL REGULATOR YQJI"/>
    <property type="match status" value="1"/>
</dbReference>
<reference evidence="4" key="1">
    <citation type="submission" date="2019-02" db="EMBL/GenBank/DDBJ databases">
        <title>Draft genome sequence of Enterococcus sp. Gos25-1.</title>
        <authorList>
            <person name="Tanaka N."/>
            <person name="Shiwa Y."/>
            <person name="Fujita N."/>
        </authorList>
    </citation>
    <scope>NUCLEOTIDE SEQUENCE [LARGE SCALE GENOMIC DNA]</scope>
    <source>
        <strain evidence="4">Gos25-1</strain>
    </source>
</reference>
<organism evidence="3 4">
    <name type="scientific">Enterococcus florum</name>
    <dbReference type="NCBI Taxonomy" id="2480627"/>
    <lineage>
        <taxon>Bacteria</taxon>
        <taxon>Bacillati</taxon>
        <taxon>Bacillota</taxon>
        <taxon>Bacilli</taxon>
        <taxon>Lactobacillales</taxon>
        <taxon>Enterococcaceae</taxon>
        <taxon>Enterococcus</taxon>
    </lineage>
</organism>
<dbReference type="InterPro" id="IPR036388">
    <property type="entry name" value="WH-like_DNA-bd_sf"/>
</dbReference>
<gene>
    <name evidence="3" type="ORF">NRIC_03100</name>
</gene>
<dbReference type="Pfam" id="PF03551">
    <property type="entry name" value="PadR"/>
    <property type="match status" value="1"/>
</dbReference>
<dbReference type="Gene3D" id="6.10.140.190">
    <property type="match status" value="1"/>
</dbReference>
<feature type="domain" description="Transcription regulator PadR N-terminal" evidence="1">
    <location>
        <begin position="7"/>
        <end position="80"/>
    </location>
</feature>
<dbReference type="RefSeq" id="WP_146620933.1">
    <property type="nucleotide sequence ID" value="NZ_BJCC01000002.1"/>
</dbReference>
<name>A0A4V0WP29_9ENTE</name>
<protein>
    <recommendedName>
        <fullName evidence="5">PadR family transcriptional regulator</fullName>
    </recommendedName>
</protein>
<dbReference type="InterPro" id="IPR005149">
    <property type="entry name" value="Tscrpt_reg_PadR_N"/>
</dbReference>
<evidence type="ECO:0000313" key="3">
    <source>
        <dbReference type="EMBL" id="GCF92419.1"/>
    </source>
</evidence>
<dbReference type="InterPro" id="IPR018309">
    <property type="entry name" value="Tscrpt_reg_PadR_C"/>
</dbReference>
<dbReference type="OrthoDB" id="9783723at2"/>
<sequence>MSLKHGVLGLLKDSPMTGYELNQVFKRSLFNFWTAQTSQIYRELNDMEKKGWLTSDWVIQKEKPNKKIYSITKSGKQELNNWLNQPEKDIEQTFSVRNPFLMRLFFAEQQSKEQVLALLQKFKAECERTLASYESLQEGWKNTSEDVHPYWDLTISFGKYECHAALEWVHIAIQKIDQEDK</sequence>